<dbReference type="Pfam" id="PF00074">
    <property type="entry name" value="RnaseA"/>
    <property type="match status" value="1"/>
</dbReference>
<dbReference type="PANTHER" id="PTHR11437">
    <property type="entry name" value="RIBONUCLEASE"/>
    <property type="match status" value="1"/>
</dbReference>
<dbReference type="GeneTree" id="ENSGT01000000221964"/>
<dbReference type="Ensembl" id="ENSLLTT00000021073.1">
    <property type="protein sequence ID" value="ENSLLTP00000020320.1"/>
    <property type="gene ID" value="ENSLLTG00000015228.1"/>
</dbReference>
<dbReference type="GO" id="GO:0050830">
    <property type="term" value="P:defense response to Gram-positive bacterium"/>
    <property type="evidence" value="ECO:0007669"/>
    <property type="project" value="TreeGrafter"/>
</dbReference>
<dbReference type="SMART" id="SM00092">
    <property type="entry name" value="RNAse_Pc"/>
    <property type="match status" value="1"/>
</dbReference>
<sequence length="139" mass="16002">MRASKAPRIFSSFLLLISADSWRQSWAAFKNKHIDSKSRYPPHNMNLYCGNQMRNRRMTSPRCKPHNTFIYAPASIVQQVCQNISGPNAITSTVSFDLVDCRYTSGSPPNSCNYQGRMWTKYIVVTCVNYVPVHFIRFI</sequence>
<keyword evidence="8" id="KW-0732">Signal</keyword>
<keyword evidence="4 8" id="KW-0540">Nuclease</keyword>
<feature type="signal peptide" evidence="8">
    <location>
        <begin position="1"/>
        <end position="27"/>
    </location>
</feature>
<dbReference type="AlphaFoldDB" id="A0A8C5SRF2"/>
<evidence type="ECO:0000256" key="8">
    <source>
        <dbReference type="RuleBase" id="RU000651"/>
    </source>
</evidence>
<dbReference type="GO" id="GO:0004540">
    <property type="term" value="F:RNA nuclease activity"/>
    <property type="evidence" value="ECO:0007669"/>
    <property type="project" value="TreeGrafter"/>
</dbReference>
<organism evidence="10 11">
    <name type="scientific">Laticauda laticaudata</name>
    <name type="common">Blue-ringed sea krait</name>
    <name type="synonym">Blue-lipped sea krait</name>
    <dbReference type="NCBI Taxonomy" id="8630"/>
    <lineage>
        <taxon>Eukaryota</taxon>
        <taxon>Metazoa</taxon>
        <taxon>Chordata</taxon>
        <taxon>Craniata</taxon>
        <taxon>Vertebrata</taxon>
        <taxon>Euteleostomi</taxon>
        <taxon>Lepidosauria</taxon>
        <taxon>Squamata</taxon>
        <taxon>Bifurcata</taxon>
        <taxon>Unidentata</taxon>
        <taxon>Episquamata</taxon>
        <taxon>Toxicofera</taxon>
        <taxon>Serpentes</taxon>
        <taxon>Colubroidea</taxon>
        <taxon>Elapidae</taxon>
        <taxon>Laticaudinae</taxon>
        <taxon>Laticauda</taxon>
    </lineage>
</organism>
<evidence type="ECO:0000313" key="10">
    <source>
        <dbReference type="Ensembl" id="ENSLLTP00000020320.1"/>
    </source>
</evidence>
<evidence type="ECO:0000256" key="6">
    <source>
        <dbReference type="ARBA" id="ARBA00022801"/>
    </source>
</evidence>
<keyword evidence="3" id="KW-0964">Secreted</keyword>
<dbReference type="GO" id="GO:0016787">
    <property type="term" value="F:hydrolase activity"/>
    <property type="evidence" value="ECO:0007669"/>
    <property type="project" value="UniProtKB-KW"/>
</dbReference>
<accession>A0A8C5SRF2</accession>
<proteinExistence type="inferred from homology"/>
<protein>
    <recommendedName>
        <fullName evidence="9">Ribonuclease A-domain domain-containing protein</fullName>
    </recommendedName>
</protein>
<evidence type="ECO:0000256" key="2">
    <source>
        <dbReference type="ARBA" id="ARBA00005600"/>
    </source>
</evidence>
<dbReference type="Proteomes" id="UP000694406">
    <property type="component" value="Unplaced"/>
</dbReference>
<dbReference type="GO" id="GO:0003676">
    <property type="term" value="F:nucleic acid binding"/>
    <property type="evidence" value="ECO:0007669"/>
    <property type="project" value="InterPro"/>
</dbReference>
<evidence type="ECO:0000259" key="9">
    <source>
        <dbReference type="SMART" id="SM00092"/>
    </source>
</evidence>
<dbReference type="Gene3D" id="3.10.130.10">
    <property type="entry name" value="Ribonuclease A-like domain"/>
    <property type="match status" value="1"/>
</dbReference>
<comment type="similarity">
    <text evidence="2 8">Belongs to the pancreatic ribonuclease family.</text>
</comment>
<dbReference type="InterPro" id="IPR036816">
    <property type="entry name" value="RNaseA-like_dom_sf"/>
</dbReference>
<feature type="domain" description="Ribonuclease A-domain" evidence="9">
    <location>
        <begin position="22"/>
        <end position="139"/>
    </location>
</feature>
<dbReference type="InterPro" id="IPR001427">
    <property type="entry name" value="RNaseA"/>
</dbReference>
<reference evidence="10" key="2">
    <citation type="submission" date="2025-09" db="UniProtKB">
        <authorList>
            <consortium name="Ensembl"/>
        </authorList>
    </citation>
    <scope>IDENTIFICATION</scope>
</reference>
<name>A0A8C5SRF2_LATLA</name>
<keyword evidence="7" id="KW-1015">Disulfide bond</keyword>
<evidence type="ECO:0000256" key="4">
    <source>
        <dbReference type="ARBA" id="ARBA00022722"/>
    </source>
</evidence>
<dbReference type="InterPro" id="IPR023411">
    <property type="entry name" value="RNaseA_AS"/>
</dbReference>
<dbReference type="GO" id="GO:0005576">
    <property type="term" value="C:extracellular region"/>
    <property type="evidence" value="ECO:0007669"/>
    <property type="project" value="UniProtKB-SubCell"/>
</dbReference>
<dbReference type="PROSITE" id="PS00127">
    <property type="entry name" value="RNASE_PANCREATIC"/>
    <property type="match status" value="1"/>
</dbReference>
<keyword evidence="6 8" id="KW-0378">Hydrolase</keyword>
<evidence type="ECO:0000313" key="11">
    <source>
        <dbReference type="Proteomes" id="UP000694406"/>
    </source>
</evidence>
<evidence type="ECO:0000256" key="5">
    <source>
        <dbReference type="ARBA" id="ARBA00022759"/>
    </source>
</evidence>
<feature type="chain" id="PRO_5034464971" description="Ribonuclease A-domain domain-containing protein" evidence="8">
    <location>
        <begin position="28"/>
        <end position="139"/>
    </location>
</feature>
<keyword evidence="5 8" id="KW-0255">Endonuclease</keyword>
<evidence type="ECO:0000256" key="7">
    <source>
        <dbReference type="ARBA" id="ARBA00023157"/>
    </source>
</evidence>
<keyword evidence="11" id="KW-1185">Reference proteome</keyword>
<evidence type="ECO:0000256" key="1">
    <source>
        <dbReference type="ARBA" id="ARBA00004613"/>
    </source>
</evidence>
<dbReference type="GO" id="GO:0004519">
    <property type="term" value="F:endonuclease activity"/>
    <property type="evidence" value="ECO:0007669"/>
    <property type="project" value="UniProtKB-KW"/>
</dbReference>
<dbReference type="InterPro" id="IPR023412">
    <property type="entry name" value="RNaseA_domain"/>
</dbReference>
<dbReference type="PRINTS" id="PR00794">
    <property type="entry name" value="RIBONUCLEASE"/>
</dbReference>
<evidence type="ECO:0000256" key="3">
    <source>
        <dbReference type="ARBA" id="ARBA00022525"/>
    </source>
</evidence>
<dbReference type="SUPFAM" id="SSF54076">
    <property type="entry name" value="RNase A-like"/>
    <property type="match status" value="1"/>
</dbReference>
<comment type="subcellular location">
    <subcellularLocation>
        <location evidence="1">Secreted</location>
    </subcellularLocation>
</comment>
<reference evidence="10" key="1">
    <citation type="submission" date="2025-08" db="UniProtKB">
        <authorList>
            <consortium name="Ensembl"/>
        </authorList>
    </citation>
    <scope>IDENTIFICATION</scope>
</reference>
<dbReference type="PANTHER" id="PTHR11437:SF10">
    <property type="entry name" value="ANGIOGENIN-RELATED"/>
    <property type="match status" value="1"/>
</dbReference>
<dbReference type="CDD" id="cd06265">
    <property type="entry name" value="RNase_A_canonical"/>
    <property type="match status" value="1"/>
</dbReference>